<evidence type="ECO:0000313" key="3">
    <source>
        <dbReference type="Proteomes" id="UP000306585"/>
    </source>
</evidence>
<dbReference type="SUPFAM" id="SSF54292">
    <property type="entry name" value="2Fe-2S ferredoxin-like"/>
    <property type="match status" value="1"/>
</dbReference>
<dbReference type="GO" id="GO:0051536">
    <property type="term" value="F:iron-sulfur cluster binding"/>
    <property type="evidence" value="ECO:0007669"/>
    <property type="project" value="InterPro"/>
</dbReference>
<reference evidence="2 3" key="1">
    <citation type="journal article" date="2019" name="Appl. Environ. Microbiol.">
        <title>Environmental Evidence and Genomic Insight of Iron-oxidizing Bacteria Preference Towards More Corrosion Resistant Stainless Steel at Higher Salinities.</title>
        <authorList>
            <person name="Garrison C.E."/>
            <person name="Price K.A."/>
            <person name="Field E.K."/>
        </authorList>
    </citation>
    <scope>NUCLEOTIDE SEQUENCE [LARGE SCALE GENOMIC DNA]</scope>
    <source>
        <strain evidence="2 3">P3</strain>
    </source>
</reference>
<dbReference type="InterPro" id="IPR036010">
    <property type="entry name" value="2Fe-2S_ferredoxin-like_sf"/>
</dbReference>
<dbReference type="EMBL" id="VBRY01000006">
    <property type="protein sequence ID" value="TLS67243.1"/>
    <property type="molecule type" value="Genomic_DNA"/>
</dbReference>
<protein>
    <submittedName>
        <fullName evidence="2">2Fe-2S iron-sulfur cluster binding domain-containing protein</fullName>
    </submittedName>
</protein>
<dbReference type="Gene3D" id="3.10.20.30">
    <property type="match status" value="1"/>
</dbReference>
<evidence type="ECO:0000313" key="2">
    <source>
        <dbReference type="EMBL" id="TLS67243.1"/>
    </source>
</evidence>
<accession>A0A5R9GS34</accession>
<feature type="domain" description="2Fe-2S ferredoxin-type" evidence="1">
    <location>
        <begin position="19"/>
        <end position="80"/>
    </location>
</feature>
<comment type="caution">
    <text evidence="2">The sequence shown here is derived from an EMBL/GenBank/DDBJ whole genome shotgun (WGS) entry which is preliminary data.</text>
</comment>
<evidence type="ECO:0000259" key="1">
    <source>
        <dbReference type="Pfam" id="PF00111"/>
    </source>
</evidence>
<dbReference type="InterPro" id="IPR012675">
    <property type="entry name" value="Beta-grasp_dom_sf"/>
</dbReference>
<dbReference type="RefSeq" id="WP_138239159.1">
    <property type="nucleotide sequence ID" value="NZ_VBRY01000006.1"/>
</dbReference>
<dbReference type="InterPro" id="IPR001041">
    <property type="entry name" value="2Fe-2S_ferredoxin-type"/>
</dbReference>
<dbReference type="Pfam" id="PF00111">
    <property type="entry name" value="Fer2"/>
    <property type="match status" value="1"/>
</dbReference>
<name>A0A5R9GS34_9PROT</name>
<keyword evidence="3" id="KW-1185">Reference proteome</keyword>
<dbReference type="Proteomes" id="UP000306585">
    <property type="component" value="Unassembled WGS sequence"/>
</dbReference>
<gene>
    <name evidence="2" type="ORF">FEF65_07330</name>
</gene>
<organism evidence="2 3">
    <name type="scientific">Mariprofundus erugo</name>
    <dbReference type="NCBI Taxonomy" id="2528639"/>
    <lineage>
        <taxon>Bacteria</taxon>
        <taxon>Pseudomonadati</taxon>
        <taxon>Pseudomonadota</taxon>
        <taxon>Candidatius Mariprofundia</taxon>
        <taxon>Mariprofundales</taxon>
        <taxon>Mariprofundaceae</taxon>
        <taxon>Mariprofundus</taxon>
    </lineage>
</organism>
<dbReference type="AlphaFoldDB" id="A0A5R9GS34"/>
<proteinExistence type="predicted"/>
<sequence>MDGKHIFVAPDQMDPALSLRDLLAGCLTTLPGECGGAGKCGCCLVAIVAGECSGLTPAEQSMLVADEISCGWRLACQAIPEGEVELIVIGREDEYTDESSRGACAEP</sequence>